<gene>
    <name evidence="3" type="ORF">MGAL_10B004245</name>
</gene>
<feature type="transmembrane region" description="Helical" evidence="2">
    <location>
        <begin position="314"/>
        <end position="337"/>
    </location>
</feature>
<dbReference type="AlphaFoldDB" id="A0A8B6CL57"/>
<evidence type="ECO:0000313" key="4">
    <source>
        <dbReference type="Proteomes" id="UP000596742"/>
    </source>
</evidence>
<comment type="caution">
    <text evidence="3">The sequence shown here is derived from an EMBL/GenBank/DDBJ whole genome shotgun (WGS) entry which is preliminary data.</text>
</comment>
<feature type="transmembrane region" description="Helical" evidence="2">
    <location>
        <begin position="222"/>
        <end position="247"/>
    </location>
</feature>
<dbReference type="OrthoDB" id="10482978at2759"/>
<feature type="non-terminal residue" evidence="3">
    <location>
        <position position="1"/>
    </location>
</feature>
<accession>A0A8B6CL57</accession>
<dbReference type="EMBL" id="UYJE01001866">
    <property type="protein sequence ID" value="VDI05895.1"/>
    <property type="molecule type" value="Genomic_DNA"/>
</dbReference>
<organism evidence="3 4">
    <name type="scientific">Mytilus galloprovincialis</name>
    <name type="common">Mediterranean mussel</name>
    <dbReference type="NCBI Taxonomy" id="29158"/>
    <lineage>
        <taxon>Eukaryota</taxon>
        <taxon>Metazoa</taxon>
        <taxon>Spiralia</taxon>
        <taxon>Lophotrochozoa</taxon>
        <taxon>Mollusca</taxon>
        <taxon>Bivalvia</taxon>
        <taxon>Autobranchia</taxon>
        <taxon>Pteriomorphia</taxon>
        <taxon>Mytilida</taxon>
        <taxon>Mytiloidea</taxon>
        <taxon>Mytilidae</taxon>
        <taxon>Mytilinae</taxon>
        <taxon>Mytilus</taxon>
    </lineage>
</organism>
<protein>
    <submittedName>
        <fullName evidence="3">Uncharacterized protein</fullName>
    </submittedName>
</protein>
<keyword evidence="2" id="KW-0812">Transmembrane</keyword>
<feature type="region of interest" description="Disordered" evidence="1">
    <location>
        <begin position="107"/>
        <end position="148"/>
    </location>
</feature>
<feature type="compositionally biased region" description="Polar residues" evidence="1">
    <location>
        <begin position="396"/>
        <end position="407"/>
    </location>
</feature>
<evidence type="ECO:0000256" key="2">
    <source>
        <dbReference type="SAM" id="Phobius"/>
    </source>
</evidence>
<keyword evidence="4" id="KW-1185">Reference proteome</keyword>
<reference evidence="3" key="1">
    <citation type="submission" date="2018-11" db="EMBL/GenBank/DDBJ databases">
        <authorList>
            <person name="Alioto T."/>
            <person name="Alioto T."/>
        </authorList>
    </citation>
    <scope>NUCLEOTIDE SEQUENCE</scope>
</reference>
<evidence type="ECO:0000313" key="3">
    <source>
        <dbReference type="EMBL" id="VDI05895.1"/>
    </source>
</evidence>
<sequence length="415" mass="46113">RVDAIGYYYYNRAYYLSYQNYVQYRNYLYYRNRYYTNYNYYYSSNSGSNSPPLRDKFNVGVTGRLIGALICAVLFVVLIACVCYRRRQRTALLAKRSIPETNAATTDHVTTAVDGEFHNETSGGKLDHVTTAADGQSHNEPRDTSNHATNASDVEFHHETADTSDQETAATDKMDHIKLNDTTNHAVTSSNGVALNERDVTKGGTDDHDDYGGYYDDDGTEFAAIIAGVTGGICILIPFAIVCWYHKCAKRPGRVVNPTAVPTVTQTQFGGTYGNNFSYNIPTQLGTQFTYGQQQQSQPNPYQQQSQPDQYNGAVAGVVIGSFMSAILITVIIVICIKHHNKTSGIRGQVIHPHLQTISTSITFEQSYTTTFQEPPPYQQIADFCSLPPPYPGNSVLHSNTTLSDTDQIPPIYQK</sequence>
<dbReference type="Proteomes" id="UP000596742">
    <property type="component" value="Unassembled WGS sequence"/>
</dbReference>
<evidence type="ECO:0000256" key="1">
    <source>
        <dbReference type="SAM" id="MobiDB-lite"/>
    </source>
</evidence>
<name>A0A8B6CL57_MYTGA</name>
<proteinExistence type="predicted"/>
<feature type="transmembrane region" description="Helical" evidence="2">
    <location>
        <begin position="65"/>
        <end position="84"/>
    </location>
</feature>
<keyword evidence="2" id="KW-1133">Transmembrane helix</keyword>
<keyword evidence="2" id="KW-0472">Membrane</keyword>
<feature type="region of interest" description="Disordered" evidence="1">
    <location>
        <begin position="396"/>
        <end position="415"/>
    </location>
</feature>